<dbReference type="EMBL" id="KZ405251">
    <property type="protein sequence ID" value="PIO53871.1"/>
    <property type="molecule type" value="Genomic_DNA"/>
</dbReference>
<evidence type="ECO:0000259" key="1">
    <source>
        <dbReference type="Pfam" id="PF11841"/>
    </source>
</evidence>
<dbReference type="InterPro" id="IPR024574">
    <property type="entry name" value="ELMO_ARM"/>
</dbReference>
<evidence type="ECO:0000313" key="3">
    <source>
        <dbReference type="Proteomes" id="UP000230423"/>
    </source>
</evidence>
<dbReference type="SUPFAM" id="SSF48371">
    <property type="entry name" value="ARM repeat"/>
    <property type="match status" value="1"/>
</dbReference>
<gene>
    <name evidence="2" type="ORF">TELCIR_24778</name>
</gene>
<reference evidence="2 3" key="1">
    <citation type="submission" date="2015-09" db="EMBL/GenBank/DDBJ databases">
        <title>Draft genome of the parasitic nematode Teladorsagia circumcincta isolate WARC Sus (inbred).</title>
        <authorList>
            <person name="Mitreva M."/>
        </authorList>
    </citation>
    <scope>NUCLEOTIDE SEQUENCE [LARGE SCALE GENOMIC DNA]</scope>
    <source>
        <strain evidence="2 3">S</strain>
    </source>
</reference>
<dbReference type="AlphaFoldDB" id="A0A2G9T7C9"/>
<accession>A0A2G9T7C9</accession>
<feature type="non-terminal residue" evidence="2">
    <location>
        <position position="147"/>
    </location>
</feature>
<sequence length="147" mass="16242">DPCFVSCFYRLSSIQLLYDLLADERIESSQSCLSLCLSSLRSILELGVDDMGWGRASPFLVSKLATLVTGRAKREDSNVVFIALGMIEQLLNSDSETIQDLVLSEVPAQSLIRHLEKSDERVALAALSLMNALHEKSDAPSREQIVK</sequence>
<organism evidence="2 3">
    <name type="scientific">Teladorsagia circumcincta</name>
    <name type="common">Brown stomach worm</name>
    <name type="synonym">Ostertagia circumcincta</name>
    <dbReference type="NCBI Taxonomy" id="45464"/>
    <lineage>
        <taxon>Eukaryota</taxon>
        <taxon>Metazoa</taxon>
        <taxon>Ecdysozoa</taxon>
        <taxon>Nematoda</taxon>
        <taxon>Chromadorea</taxon>
        <taxon>Rhabditida</taxon>
        <taxon>Rhabditina</taxon>
        <taxon>Rhabditomorpha</taxon>
        <taxon>Strongyloidea</taxon>
        <taxon>Trichostrongylidae</taxon>
        <taxon>Teladorsagia</taxon>
    </lineage>
</organism>
<feature type="domain" description="ELMO armadillo-like helical" evidence="1">
    <location>
        <begin position="11"/>
        <end position="146"/>
    </location>
</feature>
<dbReference type="OrthoDB" id="5840389at2759"/>
<dbReference type="Proteomes" id="UP000230423">
    <property type="component" value="Unassembled WGS sequence"/>
</dbReference>
<dbReference type="Pfam" id="PF11841">
    <property type="entry name" value="ELMO_ARM"/>
    <property type="match status" value="1"/>
</dbReference>
<evidence type="ECO:0000313" key="2">
    <source>
        <dbReference type="EMBL" id="PIO53871.1"/>
    </source>
</evidence>
<proteinExistence type="predicted"/>
<protein>
    <recommendedName>
        <fullName evidence="1">ELMO armadillo-like helical domain-containing protein</fullName>
    </recommendedName>
</protein>
<keyword evidence="3" id="KW-1185">Reference proteome</keyword>
<name>A0A2G9T7C9_TELCI</name>
<feature type="non-terminal residue" evidence="2">
    <location>
        <position position="1"/>
    </location>
</feature>
<dbReference type="InterPro" id="IPR016024">
    <property type="entry name" value="ARM-type_fold"/>
</dbReference>